<reference evidence="8" key="1">
    <citation type="submission" date="2016-11" db="EMBL/GenBank/DDBJ databases">
        <authorList>
            <person name="Guldener U."/>
        </authorList>
    </citation>
    <scope>NUCLEOTIDE SEQUENCE [LARGE SCALE GENOMIC DNA]</scope>
</reference>
<dbReference type="PANTHER" id="PTHR18898">
    <property type="entry name" value="NUCLEOPROTEIN TPR-RELATED"/>
    <property type="match status" value="1"/>
</dbReference>
<organism evidence="7 8">
    <name type="scientific">Hanseniaspora guilliermondii</name>
    <dbReference type="NCBI Taxonomy" id="56406"/>
    <lineage>
        <taxon>Eukaryota</taxon>
        <taxon>Fungi</taxon>
        <taxon>Dikarya</taxon>
        <taxon>Ascomycota</taxon>
        <taxon>Saccharomycotina</taxon>
        <taxon>Saccharomycetes</taxon>
        <taxon>Saccharomycodales</taxon>
        <taxon>Saccharomycodaceae</taxon>
        <taxon>Hanseniaspora</taxon>
    </lineage>
</organism>
<accession>A0A1L0B1P2</accession>
<keyword evidence="8" id="KW-1185">Reference proteome</keyword>
<feature type="region of interest" description="Disordered" evidence="5">
    <location>
        <begin position="1184"/>
        <end position="1248"/>
    </location>
</feature>
<feature type="coiled-coil region" evidence="4">
    <location>
        <begin position="580"/>
        <end position="827"/>
    </location>
</feature>
<evidence type="ECO:0000259" key="6">
    <source>
        <dbReference type="Pfam" id="PF25785"/>
    </source>
</evidence>
<evidence type="ECO:0000256" key="2">
    <source>
        <dbReference type="ARBA" id="ARBA00023054"/>
    </source>
</evidence>
<proteinExistence type="predicted"/>
<feature type="compositionally biased region" description="Polar residues" evidence="5">
    <location>
        <begin position="1198"/>
        <end position="1207"/>
    </location>
</feature>
<dbReference type="Proteomes" id="UP000183365">
    <property type="component" value="Unassembled WGS sequence"/>
</dbReference>
<name>A0A1L0B1P2_9ASCO</name>
<feature type="compositionally biased region" description="Polar residues" evidence="5">
    <location>
        <begin position="21"/>
        <end position="31"/>
    </location>
</feature>
<dbReference type="InterPro" id="IPR057974">
    <property type="entry name" value="NUA/TPR/MLP1-2-like_dom"/>
</dbReference>
<feature type="region of interest" description="Disordered" evidence="5">
    <location>
        <begin position="1"/>
        <end position="123"/>
    </location>
</feature>
<dbReference type="PANTHER" id="PTHR18898:SF2">
    <property type="entry name" value="NUCLEOPROTEIN TPR"/>
    <property type="match status" value="1"/>
</dbReference>
<gene>
    <name evidence="7" type="ORF">HGUI_01916</name>
</gene>
<keyword evidence="3" id="KW-0539">Nucleus</keyword>
<evidence type="ECO:0000256" key="5">
    <source>
        <dbReference type="SAM" id="MobiDB-lite"/>
    </source>
</evidence>
<feature type="domain" description="NUA/TPR/MLP1-2-like" evidence="6">
    <location>
        <begin position="473"/>
        <end position="577"/>
    </location>
</feature>
<comment type="subcellular location">
    <subcellularLocation>
        <location evidence="1">Nucleus</location>
    </subcellularLocation>
</comment>
<feature type="compositionally biased region" description="Polar residues" evidence="5">
    <location>
        <begin position="69"/>
        <end position="79"/>
    </location>
</feature>
<dbReference type="Pfam" id="PF25785">
    <property type="entry name" value="TPR"/>
    <property type="match status" value="1"/>
</dbReference>
<feature type="region of interest" description="Disordered" evidence="5">
    <location>
        <begin position="1136"/>
        <end position="1163"/>
    </location>
</feature>
<keyword evidence="2 4" id="KW-0175">Coiled coil</keyword>
<feature type="compositionally biased region" description="Basic and acidic residues" evidence="5">
    <location>
        <begin position="1330"/>
        <end position="1350"/>
    </location>
</feature>
<feature type="region of interest" description="Disordered" evidence="5">
    <location>
        <begin position="1282"/>
        <end position="1350"/>
    </location>
</feature>
<feature type="coiled-coil region" evidence="4">
    <location>
        <begin position="352"/>
        <end position="386"/>
    </location>
</feature>
<dbReference type="EMBL" id="FQNF01000029">
    <property type="protein sequence ID" value="SGZ39716.1"/>
    <property type="molecule type" value="Genomic_DNA"/>
</dbReference>
<feature type="coiled-coil region" evidence="4">
    <location>
        <begin position="426"/>
        <end position="460"/>
    </location>
</feature>
<dbReference type="GO" id="GO:0017056">
    <property type="term" value="F:structural constituent of nuclear pore"/>
    <property type="evidence" value="ECO:0007669"/>
    <property type="project" value="TreeGrafter"/>
</dbReference>
<feature type="compositionally biased region" description="Basic and acidic residues" evidence="5">
    <location>
        <begin position="1217"/>
        <end position="1242"/>
    </location>
</feature>
<protein>
    <recommendedName>
        <fullName evidence="6">NUA/TPR/MLP1-2-like domain-containing protein</fullName>
    </recommendedName>
</protein>
<dbReference type="OrthoDB" id="3973197at2759"/>
<evidence type="ECO:0000256" key="1">
    <source>
        <dbReference type="ARBA" id="ARBA00004123"/>
    </source>
</evidence>
<feature type="compositionally biased region" description="Low complexity" evidence="5">
    <location>
        <begin position="1305"/>
        <end position="1318"/>
    </location>
</feature>
<evidence type="ECO:0000313" key="7">
    <source>
        <dbReference type="EMBL" id="SGZ39716.1"/>
    </source>
</evidence>
<dbReference type="GO" id="GO:0006406">
    <property type="term" value="P:mRNA export from nucleus"/>
    <property type="evidence" value="ECO:0007669"/>
    <property type="project" value="TreeGrafter"/>
</dbReference>
<dbReference type="VEuPathDB" id="FungiDB:HGUI_01916"/>
<dbReference type="GO" id="GO:0005643">
    <property type="term" value="C:nuclear pore"/>
    <property type="evidence" value="ECO:0007669"/>
    <property type="project" value="TreeGrafter"/>
</dbReference>
<evidence type="ECO:0000313" key="8">
    <source>
        <dbReference type="Proteomes" id="UP000183365"/>
    </source>
</evidence>
<evidence type="ECO:0000256" key="4">
    <source>
        <dbReference type="SAM" id="Coils"/>
    </source>
</evidence>
<feature type="compositionally biased region" description="Acidic residues" evidence="5">
    <location>
        <begin position="80"/>
        <end position="103"/>
    </location>
</feature>
<sequence>MSGFNFFGNQNDKDLEESKNQENNIIEFSTSEGEEHQAVNPLDMFADSALADANEQQVPLVGEEEDASYTDNSNVSQENTNDEDYEDVEDGEEFISQEEPNEENDTKNDSHEDDQSDDNTSAHGDSIVERALEVAAKSEEEPIPHFDKILNDVSQIKNDNKEEELTQKNTFLLKTVMKLSQQASHFKNKVSESILESHQLADDLNKKLKDKEVSLHDLEKELVLSEYEVNENEKIRCSLEKKYDALEAQKKNEVAQLKEEMAKIQSLNNQLNSEMGIKAENSNQDRIKIGKLEEDIAKLNRDIEILEYKMNSNEQTLKSEIDLKDMHINKLNSQIQLFSQIGIRNNVSVDDYNQLINSFKESTDEIERLKKIIEDRENDLKLLLSKNIADSVEDSNSVEILMKELMLEKLEKDTLSKQIEEVVNGLENTLNESKDYKKTIETLETQLFKSNSLLESIENDRNDIFNENIKDKATIEKFEKILKDRDQLIADLSSQVQYVLMQLTLRTDSDSLSILSKEELQKIQKLTKMNRNKHSTQTIQDVITENLVLFKDIGELQKQNQNLVISLRELGVKLESLQNIKDHEDLKDELINKNDTLREELKSLENKKLIYEQEIENLKTLTESKKDYKSQAKADEVVMNYKVQIEHLEKQLEIALEKVLKSSEESNKLLIENMNKITDLNVQIGDLKTTNKTTENQLKRALQDKEDLSKLLKREENMRDELHKSNAELLLNSKYWESTLKDTEKELKDILSTNTDLTTKLNSITIEKNSLERENSKLSTQVDDLTRKMESVESLRKDVEYLLRHSDEEYWENLANLEKKLKNTEDKDIKNSENNYDSVKHILNSFEKHMSYHNNQANELRNLLKEKNEIIKSLNVDTRVSELVDELDKKKKEYEDLSEILDKYKADYEEISKEMEGSKNSSSQEILKLQDEIKQLNEVIKDKDASITELNNQVENLKNEVESSKKSLDSLNAEFKQKVRNLEIDYDELEHTCKEYEERNKTLSTEKDEAVNSLKELSKKEEEISDLKAQISSLSEELSTKTSPSSNDDEINALKAEIDDLKIQLDVKNKSNEINEVIGTDNSMEEALKAELATLKEKKTELEDKVKVLEDENKEQRASVLKVKLLEQKLKMLTNNANFAEKSSSNSVQPVKEASNTPAFTFNVPKEADNLSANTFTLNSVPQKQTPAFLSHDESKDSSTITFNSSKRGLEKEDDDGEKRLKKDEASKSNDEKESTNEEEVKNANAEAFKFEFKKANDEIKKDDLEFGTDKKVEESKPEFKFSFGNKEDPEKKSVFGFSGGNPFGGSSNSNPFGNMNNTSNAFSFGNKPSRFERFTKKDDDKKEEGENKQ</sequence>
<feature type="compositionally biased region" description="Basic and acidic residues" evidence="5">
    <location>
        <begin position="11"/>
        <end position="20"/>
    </location>
</feature>
<feature type="compositionally biased region" description="Polar residues" evidence="5">
    <location>
        <begin position="1136"/>
        <end position="1160"/>
    </location>
</feature>
<feature type="coiled-coil region" evidence="4">
    <location>
        <begin position="201"/>
        <end position="316"/>
    </location>
</feature>
<dbReference type="Gene3D" id="1.10.287.1490">
    <property type="match status" value="1"/>
</dbReference>
<feature type="compositionally biased region" description="Basic and acidic residues" evidence="5">
    <location>
        <begin position="1282"/>
        <end position="1294"/>
    </location>
</feature>
<evidence type="ECO:0000256" key="3">
    <source>
        <dbReference type="ARBA" id="ARBA00023242"/>
    </source>
</evidence>